<accession>A0A0H5QPZ0</accession>
<name>A0A0H5QPZ0_9ZZZZ</name>
<sequence>MTYNTDFTRLTFGGSLADGNEIWNCGFALGYNPEDTDWSATTYGIKDDITDLIKDFWSDGTLSTPHGATLEYVKYAHVGTDGKYMEAPIVDDFAAVHGAQTGAYVPQISTVVTLFTDKYKDPGKYNRFYLPFGSLSGTDVYELPVIEQDRLLTAAQTLFNSIAAMTITGGYVRVNVVTASGASGTPLKAVGVKVGRVLDTQRRRRNKLPEAYKTLGLTVPA</sequence>
<organism evidence="1">
    <name type="scientific">uncultured prokaryote</name>
    <dbReference type="NCBI Taxonomy" id="198431"/>
    <lineage>
        <taxon>unclassified sequences</taxon>
        <taxon>environmental samples</taxon>
    </lineage>
</organism>
<reference evidence="1" key="1">
    <citation type="submission" date="2015-06" db="EMBL/GenBank/DDBJ databases">
        <authorList>
            <person name="Joergensen T."/>
        </authorList>
    </citation>
    <scope>NUCLEOTIDE SEQUENCE</scope>
    <source>
        <strain evidence="1">RGFK1729</strain>
    </source>
</reference>
<dbReference type="EMBL" id="LN854232">
    <property type="protein sequence ID" value="CRY97767.1"/>
    <property type="molecule type" value="Genomic_DNA"/>
</dbReference>
<dbReference type="AlphaFoldDB" id="A0A0H5QPZ0"/>
<evidence type="ECO:0000313" key="1">
    <source>
        <dbReference type="EMBL" id="CRY97767.1"/>
    </source>
</evidence>
<reference evidence="1" key="2">
    <citation type="submission" date="2015-07" db="EMBL/GenBank/DDBJ databases">
        <title>Plasmids, circular viruses and viroids from rat gut.</title>
        <authorList>
            <person name="Jorgensen T.J."/>
            <person name="Hansen M.A."/>
            <person name="Xu Z."/>
            <person name="Tabak M.A."/>
            <person name="Sorensen S.J."/>
            <person name="Hansen L.H."/>
        </authorList>
    </citation>
    <scope>NUCLEOTIDE SEQUENCE</scope>
    <source>
        <strain evidence="1">RGFK1729</strain>
    </source>
</reference>
<proteinExistence type="predicted"/>
<protein>
    <submittedName>
        <fullName evidence="1">Uncharacterized protein</fullName>
    </submittedName>
</protein>